<evidence type="ECO:0000313" key="2">
    <source>
        <dbReference type="Proteomes" id="UP001516400"/>
    </source>
</evidence>
<comment type="caution">
    <text evidence="1">The sequence shown here is derived from an EMBL/GenBank/DDBJ whole genome shotgun (WGS) entry which is preliminary data.</text>
</comment>
<gene>
    <name evidence="1" type="ORF">HHI36_005139</name>
</gene>
<accession>A0ABD2NU69</accession>
<dbReference type="Proteomes" id="UP001516400">
    <property type="component" value="Unassembled WGS sequence"/>
</dbReference>
<name>A0ABD2NU69_9CUCU</name>
<dbReference type="AlphaFoldDB" id="A0ABD2NU69"/>
<evidence type="ECO:0000313" key="1">
    <source>
        <dbReference type="EMBL" id="KAL3281936.1"/>
    </source>
</evidence>
<protein>
    <submittedName>
        <fullName evidence="1">Uncharacterized protein</fullName>
    </submittedName>
</protein>
<keyword evidence="2" id="KW-1185">Reference proteome</keyword>
<reference evidence="1 2" key="1">
    <citation type="journal article" date="2021" name="BMC Biol.">
        <title>Horizontally acquired antibacterial genes associated with adaptive radiation of ladybird beetles.</title>
        <authorList>
            <person name="Li H.S."/>
            <person name="Tang X.F."/>
            <person name="Huang Y.H."/>
            <person name="Xu Z.Y."/>
            <person name="Chen M.L."/>
            <person name="Du X.Y."/>
            <person name="Qiu B.Y."/>
            <person name="Chen P.T."/>
            <person name="Zhang W."/>
            <person name="Slipinski A."/>
            <person name="Escalona H.E."/>
            <person name="Waterhouse R.M."/>
            <person name="Zwick A."/>
            <person name="Pang H."/>
        </authorList>
    </citation>
    <scope>NUCLEOTIDE SEQUENCE [LARGE SCALE GENOMIC DNA]</scope>
    <source>
        <strain evidence="1">SYSU2018</strain>
    </source>
</reference>
<sequence length="93" mass="10319">MVKNDILNFFRSNEKNEYAPDVAAGTKKSDKIKSKTNVMAKTYAEEVKHSKMTVQDFKAEPQLKHGKLKTPRASVIKGIGDSTETFGSATRKA</sequence>
<proteinExistence type="predicted"/>
<organism evidence="1 2">
    <name type="scientific">Cryptolaemus montrouzieri</name>
    <dbReference type="NCBI Taxonomy" id="559131"/>
    <lineage>
        <taxon>Eukaryota</taxon>
        <taxon>Metazoa</taxon>
        <taxon>Ecdysozoa</taxon>
        <taxon>Arthropoda</taxon>
        <taxon>Hexapoda</taxon>
        <taxon>Insecta</taxon>
        <taxon>Pterygota</taxon>
        <taxon>Neoptera</taxon>
        <taxon>Endopterygota</taxon>
        <taxon>Coleoptera</taxon>
        <taxon>Polyphaga</taxon>
        <taxon>Cucujiformia</taxon>
        <taxon>Coccinelloidea</taxon>
        <taxon>Coccinellidae</taxon>
        <taxon>Scymninae</taxon>
        <taxon>Scymnini</taxon>
        <taxon>Cryptolaemus</taxon>
    </lineage>
</organism>
<dbReference type="EMBL" id="JABFTP020000144">
    <property type="protein sequence ID" value="KAL3281936.1"/>
    <property type="molecule type" value="Genomic_DNA"/>
</dbReference>